<dbReference type="AlphaFoldDB" id="F9WPE2"/>
<keyword evidence="2" id="KW-0732">Signal</keyword>
<reference evidence="3 4" key="1">
    <citation type="journal article" date="2012" name="Proc. Natl. Acad. Sci. U.S.A.">
        <title>Antigenic diversity is generated by distinct evolutionary mechanisms in African trypanosome species.</title>
        <authorList>
            <person name="Jackson A.P."/>
            <person name="Berry A."/>
            <person name="Aslett M."/>
            <person name="Allison H.C."/>
            <person name="Burton P."/>
            <person name="Vavrova-Anderson J."/>
            <person name="Brown R."/>
            <person name="Browne H."/>
            <person name="Corton N."/>
            <person name="Hauser H."/>
            <person name="Gamble J."/>
            <person name="Gilderthorp R."/>
            <person name="Marcello L."/>
            <person name="McQuillan J."/>
            <person name="Otto T.D."/>
            <person name="Quail M.A."/>
            <person name="Sanders M.J."/>
            <person name="van Tonder A."/>
            <person name="Ginger M.L."/>
            <person name="Field M.C."/>
            <person name="Barry J.D."/>
            <person name="Hertz-Fowler C."/>
            <person name="Berriman M."/>
        </authorList>
    </citation>
    <scope>NUCLEOTIDE SEQUENCE</scope>
    <source>
        <strain evidence="3 4">Y486</strain>
    </source>
</reference>
<feature type="chain" id="PRO_5003394961" evidence="2">
    <location>
        <begin position="22"/>
        <end position="362"/>
    </location>
</feature>
<keyword evidence="4" id="KW-1185">Reference proteome</keyword>
<feature type="compositionally biased region" description="Basic residues" evidence="1">
    <location>
        <begin position="127"/>
        <end position="137"/>
    </location>
</feature>
<feature type="signal peptide" evidence="2">
    <location>
        <begin position="1"/>
        <end position="21"/>
    </location>
</feature>
<evidence type="ECO:0000313" key="4">
    <source>
        <dbReference type="Proteomes" id="UP000009027"/>
    </source>
</evidence>
<proteinExistence type="predicted"/>
<evidence type="ECO:0000313" key="3">
    <source>
        <dbReference type="EMBL" id="CCD19419.1"/>
    </source>
</evidence>
<gene>
    <name evidence="3" type="ORF">TvY486_0021200</name>
</gene>
<name>F9WPE2_TRYVY</name>
<evidence type="ECO:0000256" key="2">
    <source>
        <dbReference type="SAM" id="SignalP"/>
    </source>
</evidence>
<feature type="compositionally biased region" description="Low complexity" evidence="1">
    <location>
        <begin position="234"/>
        <end position="258"/>
    </location>
</feature>
<protein>
    <submittedName>
        <fullName evidence="3">Uncharacterized protein</fullName>
    </submittedName>
</protein>
<accession>F9WPE2</accession>
<feature type="compositionally biased region" description="Basic and acidic residues" evidence="1">
    <location>
        <begin position="34"/>
        <end position="58"/>
    </location>
</feature>
<dbReference type="EMBL" id="CAEX01003390">
    <property type="protein sequence ID" value="CCD19419.1"/>
    <property type="molecule type" value="Genomic_DNA"/>
</dbReference>
<feature type="region of interest" description="Disordered" evidence="1">
    <location>
        <begin position="201"/>
        <end position="338"/>
    </location>
</feature>
<feature type="region of interest" description="Disordered" evidence="1">
    <location>
        <begin position="25"/>
        <end position="156"/>
    </location>
</feature>
<organism evidence="3 4">
    <name type="scientific">Trypanosoma vivax (strain Y486)</name>
    <dbReference type="NCBI Taxonomy" id="1055687"/>
    <lineage>
        <taxon>Eukaryota</taxon>
        <taxon>Discoba</taxon>
        <taxon>Euglenozoa</taxon>
        <taxon>Kinetoplastea</taxon>
        <taxon>Metakinetoplastina</taxon>
        <taxon>Trypanosomatida</taxon>
        <taxon>Trypanosomatidae</taxon>
        <taxon>Trypanosoma</taxon>
        <taxon>Duttonella</taxon>
    </lineage>
</organism>
<feature type="compositionally biased region" description="Basic and acidic residues" evidence="1">
    <location>
        <begin position="276"/>
        <end position="321"/>
    </location>
</feature>
<dbReference type="VEuPathDB" id="TriTrypDB:TvY486_0021200"/>
<dbReference type="Proteomes" id="UP000009027">
    <property type="component" value="Unassembled WGS sequence"/>
</dbReference>
<sequence length="362" mass="38151">MSLRFSLALLAAVLLNGAVLGDDSTSSGAIAGVDGERNAPSRGGDAGRKSEGRARNGDKLVVLDSARTTPSETVRKSVSVVKRTSDQSSHSSRNEAINDHVGVGNELPDHPATGHEAQASVDDKHGMKLPRARRPAVSRHSEGGLTTTSSKESAEVVDRKKEFENMVSGIIGEEAQYPMDNGGDYWGRQNCEYPYTYYEECSSTGSSGGSGAAHLPDDNGHLGDRVPNGESSSEKNASTSVSASSSTARAASSVTAGSDQSSVKGNGDEGNTNDGEAPKNEQEQKKEEEKEDKKEEEQVGNEKAEKQLEQRSNENNDERETNNSSEDVENKTAPFSGSSALLSGSYSSVLLVVVACLCACAC</sequence>
<evidence type="ECO:0000256" key="1">
    <source>
        <dbReference type="SAM" id="MobiDB-lite"/>
    </source>
</evidence>
<feature type="compositionally biased region" description="Basic and acidic residues" evidence="1">
    <location>
        <begin position="215"/>
        <end position="224"/>
    </location>
</feature>